<keyword evidence="3 6" id="KW-0812">Transmembrane</keyword>
<evidence type="ECO:0000256" key="1">
    <source>
        <dbReference type="ARBA" id="ARBA00004141"/>
    </source>
</evidence>
<feature type="transmembrane region" description="Helical" evidence="6">
    <location>
        <begin position="117"/>
        <end position="138"/>
    </location>
</feature>
<feature type="transmembrane region" description="Helical" evidence="6">
    <location>
        <begin position="145"/>
        <end position="166"/>
    </location>
</feature>
<organism evidence="7 8">
    <name type="scientific">Phytophthora boehmeriae</name>
    <dbReference type="NCBI Taxonomy" id="109152"/>
    <lineage>
        <taxon>Eukaryota</taxon>
        <taxon>Sar</taxon>
        <taxon>Stramenopiles</taxon>
        <taxon>Oomycota</taxon>
        <taxon>Peronosporomycetes</taxon>
        <taxon>Peronosporales</taxon>
        <taxon>Peronosporaceae</taxon>
        <taxon>Phytophthora</taxon>
    </lineage>
</organism>
<evidence type="ECO:0000256" key="6">
    <source>
        <dbReference type="SAM" id="Phobius"/>
    </source>
</evidence>
<feature type="transmembrane region" description="Helical" evidence="6">
    <location>
        <begin position="517"/>
        <end position="541"/>
    </location>
</feature>
<evidence type="ECO:0000256" key="4">
    <source>
        <dbReference type="ARBA" id="ARBA00022989"/>
    </source>
</evidence>
<gene>
    <name evidence="7" type="ORF">PHYBOEH_001071</name>
</gene>
<dbReference type="PANTHER" id="PTHR31585:SF5">
    <property type="entry name" value="RNA-BINDING S4 DOMAIN-CONTAINING PROTEIN"/>
    <property type="match status" value="1"/>
</dbReference>
<keyword evidence="2" id="KW-0813">Transport</keyword>
<feature type="transmembrane region" description="Helical" evidence="6">
    <location>
        <begin position="221"/>
        <end position="241"/>
    </location>
</feature>
<sequence>MKLLSSSQKVDFKNCRSPSAGDFNDVDAVQLHSYQPTRDAENSALSGDSGQQLYNAEVYGSLRRGGVVKFFSIDCLGLAAATFSSTFSIECICGVLRPMLSVHFGLTPAEIAASQRLVQMPLVLSFFFGLLSDCYPIMGLRRKGYMLAGLALTVLSVFIIAGLDAYVASLHDNPSGSLAAVVIAFAVLATTGNAISYVCIHTRVIELCQREPIGLRGSIQASYLVFRCIVFIITDACVYAVNSSGDASSPPYPTALVVFGIIIALPTPVIVRSWKEKCYSLSTPMKTRGQILWRVMQQKAVWSILLFMCFFTLFMGITFSGPSSVITKWAGANEDNEFMIQAINYGVIMLTIIFWRYYFMNRPWRLFYAAGPILLIVSELIVAYCVSMDKLRDRYFYRAMTVFSSISTAIEWLGAMTPLTEITHEGSEGAMVGLMLSLNYLVSIFDQTNSVGIFEGSNFYSTVEVAADTSEARMDVLEALLLNYGIHALALIGLVFLPRHKLDTQQLRSYGGYTKGASAVIVTFAVVMFVYSLVIAAMTLIPSTSCFRIAGGSGC</sequence>
<evidence type="ECO:0000256" key="2">
    <source>
        <dbReference type="ARBA" id="ARBA00022448"/>
    </source>
</evidence>
<evidence type="ECO:0008006" key="9">
    <source>
        <dbReference type="Google" id="ProtNLM"/>
    </source>
</evidence>
<evidence type="ECO:0000256" key="5">
    <source>
        <dbReference type="ARBA" id="ARBA00023136"/>
    </source>
</evidence>
<feature type="transmembrane region" description="Helical" evidence="6">
    <location>
        <begin position="479"/>
        <end position="497"/>
    </location>
</feature>
<feature type="transmembrane region" description="Helical" evidence="6">
    <location>
        <begin position="253"/>
        <end position="271"/>
    </location>
</feature>
<keyword evidence="4 6" id="KW-1133">Transmembrane helix</keyword>
<evidence type="ECO:0000313" key="7">
    <source>
        <dbReference type="EMBL" id="KAG7397259.1"/>
    </source>
</evidence>
<feature type="transmembrane region" description="Helical" evidence="6">
    <location>
        <begin position="366"/>
        <end position="384"/>
    </location>
</feature>
<dbReference type="GO" id="GO:0016020">
    <property type="term" value="C:membrane"/>
    <property type="evidence" value="ECO:0007669"/>
    <property type="project" value="UniProtKB-SubCell"/>
</dbReference>
<dbReference type="Pfam" id="PF03092">
    <property type="entry name" value="BT1"/>
    <property type="match status" value="1"/>
</dbReference>
<feature type="transmembrane region" description="Helical" evidence="6">
    <location>
        <begin position="339"/>
        <end position="359"/>
    </location>
</feature>
<keyword evidence="8" id="KW-1185">Reference proteome</keyword>
<reference evidence="7" key="1">
    <citation type="submission" date="2021-02" db="EMBL/GenBank/DDBJ databases">
        <authorList>
            <person name="Palmer J.M."/>
        </authorList>
    </citation>
    <scope>NUCLEOTIDE SEQUENCE</scope>
    <source>
        <strain evidence="7">SCRP23</strain>
    </source>
</reference>
<feature type="transmembrane region" description="Helical" evidence="6">
    <location>
        <begin position="178"/>
        <end position="200"/>
    </location>
</feature>
<accession>A0A8T1WZW7</accession>
<dbReference type="Proteomes" id="UP000693981">
    <property type="component" value="Unassembled WGS sequence"/>
</dbReference>
<comment type="subcellular location">
    <subcellularLocation>
        <location evidence="1">Membrane</location>
        <topology evidence="1">Multi-pass membrane protein</topology>
    </subcellularLocation>
</comment>
<dbReference type="OrthoDB" id="162307at2759"/>
<feature type="transmembrane region" description="Helical" evidence="6">
    <location>
        <begin position="300"/>
        <end position="319"/>
    </location>
</feature>
<comment type="caution">
    <text evidence="7">The sequence shown here is derived from an EMBL/GenBank/DDBJ whole genome shotgun (WGS) entry which is preliminary data.</text>
</comment>
<name>A0A8T1WZW7_9STRA</name>
<keyword evidence="5 6" id="KW-0472">Membrane</keyword>
<evidence type="ECO:0000313" key="8">
    <source>
        <dbReference type="Proteomes" id="UP000693981"/>
    </source>
</evidence>
<dbReference type="AlphaFoldDB" id="A0A8T1WZW7"/>
<evidence type="ECO:0000256" key="3">
    <source>
        <dbReference type="ARBA" id="ARBA00022692"/>
    </source>
</evidence>
<dbReference type="InterPro" id="IPR039309">
    <property type="entry name" value="BT1"/>
</dbReference>
<dbReference type="EMBL" id="JAGDFL010000120">
    <property type="protein sequence ID" value="KAG7397259.1"/>
    <property type="molecule type" value="Genomic_DNA"/>
</dbReference>
<protein>
    <recommendedName>
        <fullName evidence="9">Transmembrane protein</fullName>
    </recommendedName>
</protein>
<dbReference type="PANTHER" id="PTHR31585">
    <property type="entry name" value="FOLATE-BIOPTERIN TRANSPORTER 1, CHLOROPLASTIC"/>
    <property type="match status" value="1"/>
</dbReference>
<proteinExistence type="predicted"/>